<dbReference type="AlphaFoldDB" id="A0A165EGD9"/>
<dbReference type="STRING" id="1353952.A0A165EGD9"/>
<reference evidence="1 2" key="1">
    <citation type="journal article" date="2016" name="Mol. Biol. Evol.">
        <title>Comparative Genomics of Early-Diverging Mushroom-Forming Fungi Provides Insights into the Origins of Lignocellulose Decay Capabilities.</title>
        <authorList>
            <person name="Nagy L.G."/>
            <person name="Riley R."/>
            <person name="Tritt A."/>
            <person name="Adam C."/>
            <person name="Daum C."/>
            <person name="Floudas D."/>
            <person name="Sun H."/>
            <person name="Yadav J.S."/>
            <person name="Pangilinan J."/>
            <person name="Larsson K.H."/>
            <person name="Matsuura K."/>
            <person name="Barry K."/>
            <person name="Labutti K."/>
            <person name="Kuo R."/>
            <person name="Ohm R.A."/>
            <person name="Bhattacharya S.S."/>
            <person name="Shirouzu T."/>
            <person name="Yoshinaga Y."/>
            <person name="Martin F.M."/>
            <person name="Grigoriev I.V."/>
            <person name="Hibbett D.S."/>
        </authorList>
    </citation>
    <scope>NUCLEOTIDE SEQUENCE [LARGE SCALE GENOMIC DNA]</scope>
    <source>
        <strain evidence="1 2">HHB12733</strain>
    </source>
</reference>
<gene>
    <name evidence="1" type="ORF">CALCODRAFT_438002</name>
</gene>
<dbReference type="InParanoid" id="A0A165EGD9"/>
<keyword evidence="2" id="KW-1185">Reference proteome</keyword>
<proteinExistence type="predicted"/>
<dbReference type="Proteomes" id="UP000076842">
    <property type="component" value="Unassembled WGS sequence"/>
</dbReference>
<name>A0A165EGD9_9BASI</name>
<dbReference type="EMBL" id="KV424006">
    <property type="protein sequence ID" value="KZT54817.1"/>
    <property type="molecule type" value="Genomic_DNA"/>
</dbReference>
<sequence>MQAIRTLYGEPRFASALKFAPEQHFCDEEGENRIFDEMWTGNWWWRIQKGLPEGATVVPLILGTDKTLLTQMSGDRYGYPIYLTIGNIPKAIRRAPSQRAMLLVGYLPTNKLEHLGLNEDDARAARQRMIHQCLTHLLEPTITPGKKGIALVSGDGCVRMCYPLLGAWMADYPEQCLLTCTRSLRCPICNIDWRKMGDELNGDEALCEDIYKYPCAPRDQATTLAIALSMTAVREPFWSKLPHAQIHTSMYPDILHQLLQGVLKHVIEWLRDIVGEAELDRGFQSAPPTHGIRHFPEGLKNLQQLMGQERKAITRVLLGVVAACPTIRSHGESGRRVIKATKAILDFLHFASMEKHSERTVLLLRKCLLEFHANKHGFVELDNWFCIPKIHSLVHYPWAIYEAGSLDNWTTSITERLHIDFAKLPFRHTSGKVDSSTKEMAIWVLRRERLLDFQSFVWWSLGE</sequence>
<protein>
    <submittedName>
        <fullName evidence="1">Uncharacterized protein</fullName>
    </submittedName>
</protein>
<organism evidence="1 2">
    <name type="scientific">Calocera cornea HHB12733</name>
    <dbReference type="NCBI Taxonomy" id="1353952"/>
    <lineage>
        <taxon>Eukaryota</taxon>
        <taxon>Fungi</taxon>
        <taxon>Dikarya</taxon>
        <taxon>Basidiomycota</taxon>
        <taxon>Agaricomycotina</taxon>
        <taxon>Dacrymycetes</taxon>
        <taxon>Dacrymycetales</taxon>
        <taxon>Dacrymycetaceae</taxon>
        <taxon>Calocera</taxon>
    </lineage>
</organism>
<evidence type="ECO:0000313" key="1">
    <source>
        <dbReference type="EMBL" id="KZT54817.1"/>
    </source>
</evidence>
<evidence type="ECO:0000313" key="2">
    <source>
        <dbReference type="Proteomes" id="UP000076842"/>
    </source>
</evidence>
<dbReference type="Pfam" id="PF18759">
    <property type="entry name" value="Plavaka"/>
    <property type="match status" value="1"/>
</dbReference>
<dbReference type="OrthoDB" id="2418900at2759"/>
<dbReference type="InterPro" id="IPR041078">
    <property type="entry name" value="Plavaka"/>
</dbReference>
<accession>A0A165EGD9</accession>